<dbReference type="CDD" id="cd00590">
    <property type="entry name" value="RRM_SF"/>
    <property type="match status" value="1"/>
</dbReference>
<dbReference type="InterPro" id="IPR000289">
    <property type="entry name" value="Ribosomal_eS28"/>
</dbReference>
<keyword evidence="21" id="KW-0687">Ribonucleoprotein</keyword>
<dbReference type="Gene3D" id="1.20.1540.10">
    <property type="entry name" value="Rhomboid-like"/>
    <property type="match status" value="2"/>
</dbReference>
<evidence type="ECO:0000256" key="24">
    <source>
        <dbReference type="ARBA" id="ARBA00044791"/>
    </source>
</evidence>
<feature type="compositionally biased region" description="Low complexity" evidence="28">
    <location>
        <begin position="3727"/>
        <end position="3740"/>
    </location>
</feature>
<evidence type="ECO:0000256" key="22">
    <source>
        <dbReference type="ARBA" id="ARBA00035146"/>
    </source>
</evidence>
<dbReference type="CDD" id="cd08771">
    <property type="entry name" value="DLP_1"/>
    <property type="match status" value="1"/>
</dbReference>
<dbReference type="CDD" id="cd12445">
    <property type="entry name" value="RRM2_CPEBs"/>
    <property type="match status" value="1"/>
</dbReference>
<dbReference type="GO" id="GO:0005525">
    <property type="term" value="F:GTP binding"/>
    <property type="evidence" value="ECO:0007669"/>
    <property type="project" value="UniProtKB-KW"/>
</dbReference>
<dbReference type="GO" id="GO:0005840">
    <property type="term" value="C:ribosome"/>
    <property type="evidence" value="ECO:0007669"/>
    <property type="project" value="UniProtKB-KW"/>
</dbReference>
<dbReference type="SUPFAM" id="SSF50249">
    <property type="entry name" value="Nucleic acid-binding proteins"/>
    <property type="match status" value="1"/>
</dbReference>
<name>A0A0V1BXR3_TRISP</name>
<keyword evidence="15 27" id="KW-0175">Coiled coil</keyword>
<evidence type="ECO:0000256" key="13">
    <source>
        <dbReference type="ARBA" id="ARBA00022980"/>
    </source>
</evidence>
<keyword evidence="20" id="KW-1015">Disulfide bond</keyword>
<comment type="caution">
    <text evidence="33">The sequence shown here is derived from an EMBL/GenBank/DDBJ whole genome shotgun (WGS) entry which is preliminary data.</text>
</comment>
<comment type="similarity">
    <text evidence="4">Belongs to the eukaryotic ribosomal protein eS28 family.</text>
</comment>
<evidence type="ECO:0000256" key="5">
    <source>
        <dbReference type="ARBA" id="ARBA00009045"/>
    </source>
</evidence>
<evidence type="ECO:0000256" key="17">
    <source>
        <dbReference type="ARBA" id="ARBA00023128"/>
    </source>
</evidence>
<dbReference type="InterPro" id="IPR038446">
    <property type="entry name" value="CEBP_ZZ_sf"/>
</dbReference>
<keyword evidence="17" id="KW-0496">Mitochondrion</keyword>
<evidence type="ECO:0000256" key="20">
    <source>
        <dbReference type="ARBA" id="ARBA00023157"/>
    </source>
</evidence>
<dbReference type="InterPro" id="IPR000504">
    <property type="entry name" value="RRM_dom"/>
</dbReference>
<evidence type="ECO:0000256" key="8">
    <source>
        <dbReference type="ARBA" id="ARBA00022703"/>
    </source>
</evidence>
<dbReference type="SMR" id="A0A0V1BXR3"/>
<evidence type="ECO:0000256" key="23">
    <source>
        <dbReference type="ARBA" id="ARBA00035453"/>
    </source>
</evidence>
<dbReference type="GO" id="GO:0008289">
    <property type="term" value="F:lipid binding"/>
    <property type="evidence" value="ECO:0007669"/>
    <property type="project" value="UniProtKB-KW"/>
</dbReference>
<dbReference type="GO" id="GO:0009235">
    <property type="term" value="P:cobalamin metabolic process"/>
    <property type="evidence" value="ECO:0007669"/>
    <property type="project" value="InterPro"/>
</dbReference>
<dbReference type="InterPro" id="IPR019362">
    <property type="entry name" value="MMADHC"/>
</dbReference>
<dbReference type="GO" id="GO:0003924">
    <property type="term" value="F:GTPase activity"/>
    <property type="evidence" value="ECO:0007669"/>
    <property type="project" value="InterPro"/>
</dbReference>
<feature type="region of interest" description="Disordered" evidence="28">
    <location>
        <begin position="3720"/>
        <end position="3740"/>
    </location>
</feature>
<organism evidence="33 34">
    <name type="scientific">Trichinella spiralis</name>
    <name type="common">Trichina worm</name>
    <dbReference type="NCBI Taxonomy" id="6334"/>
    <lineage>
        <taxon>Eukaryota</taxon>
        <taxon>Metazoa</taxon>
        <taxon>Ecdysozoa</taxon>
        <taxon>Nematoda</taxon>
        <taxon>Enoplea</taxon>
        <taxon>Dorylaimia</taxon>
        <taxon>Trichinellida</taxon>
        <taxon>Trichinellidae</taxon>
        <taxon>Trichinella</taxon>
    </lineage>
</organism>
<dbReference type="CDD" id="cd04457">
    <property type="entry name" value="S1_S28E"/>
    <property type="match status" value="1"/>
</dbReference>
<feature type="chain" id="PRO_5013017646" description="Dynamin-like GTPase OPA1, mitochondrial" evidence="30">
    <location>
        <begin position="16"/>
        <end position="4802"/>
    </location>
</feature>
<evidence type="ECO:0000256" key="27">
    <source>
        <dbReference type="SAM" id="Coils"/>
    </source>
</evidence>
<feature type="signal peptide" evidence="30">
    <location>
        <begin position="1"/>
        <end position="15"/>
    </location>
</feature>
<dbReference type="SUPFAM" id="SSF52540">
    <property type="entry name" value="P-loop containing nucleoside triphosphate hydrolases"/>
    <property type="match status" value="1"/>
</dbReference>
<keyword evidence="11" id="KW-0378">Hydrolase</keyword>
<feature type="transmembrane region" description="Helical" evidence="29">
    <location>
        <begin position="1275"/>
        <end position="1294"/>
    </location>
</feature>
<feature type="transmembrane region" description="Helical" evidence="29">
    <location>
        <begin position="1538"/>
        <end position="1559"/>
    </location>
</feature>
<dbReference type="Pfam" id="PF16366">
    <property type="entry name" value="CEBP_ZZ"/>
    <property type="match status" value="1"/>
</dbReference>
<evidence type="ECO:0000256" key="14">
    <source>
        <dbReference type="ARBA" id="ARBA00022989"/>
    </source>
</evidence>
<dbReference type="EC" id="3.6.5.5" evidence="6"/>
<feature type="transmembrane region" description="Helical" evidence="29">
    <location>
        <begin position="539"/>
        <end position="559"/>
    </location>
</feature>
<feature type="transmembrane region" description="Helical" evidence="29">
    <location>
        <begin position="571"/>
        <end position="587"/>
    </location>
</feature>
<dbReference type="GO" id="GO:0003735">
    <property type="term" value="F:structural constituent of ribosome"/>
    <property type="evidence" value="ECO:0007669"/>
    <property type="project" value="InterPro"/>
</dbReference>
<dbReference type="InterPro" id="IPR030381">
    <property type="entry name" value="G_DYNAMIN_dom"/>
</dbReference>
<keyword evidence="19 29" id="KW-0472">Membrane</keyword>
<dbReference type="InParanoid" id="A0A0V1BXR3"/>
<accession>A0A0V1BXR3</accession>
<keyword evidence="30" id="KW-0732">Signal</keyword>
<keyword evidence="14 29" id="KW-1133">Transmembrane helix</keyword>
<dbReference type="InterPro" id="IPR035979">
    <property type="entry name" value="RBD_domain_sf"/>
</dbReference>
<dbReference type="PRINTS" id="PR00195">
    <property type="entry name" value="DYNAMIN"/>
</dbReference>
<keyword evidence="8" id="KW-0053">Apoptosis</keyword>
<dbReference type="PANTHER" id="PTHR45840:SF2">
    <property type="entry name" value="PROTEIN RHOMBOID-RELATED"/>
    <property type="match status" value="1"/>
</dbReference>
<dbReference type="SMART" id="SM00053">
    <property type="entry name" value="DYNc"/>
    <property type="match status" value="1"/>
</dbReference>
<evidence type="ECO:0000256" key="19">
    <source>
        <dbReference type="ARBA" id="ARBA00023136"/>
    </source>
</evidence>
<feature type="compositionally biased region" description="Low complexity" evidence="28">
    <location>
        <begin position="324"/>
        <end position="337"/>
    </location>
</feature>
<dbReference type="InterPro" id="IPR022812">
    <property type="entry name" value="Dynamin"/>
</dbReference>
<comment type="subcellular location">
    <subcellularLocation>
        <location evidence="1">Membrane</location>
        <topology evidence="1">Multi-pass membrane protein</topology>
    </subcellularLocation>
    <subcellularLocation>
        <location evidence="2">Mitochondrion inner membrane</location>
        <topology evidence="2">Single-pass membrane protein</topology>
    </subcellularLocation>
    <subcellularLocation>
        <location evidence="3">Mitochondrion intermembrane space</location>
    </subcellularLocation>
</comment>
<dbReference type="PANTHER" id="PTHR45840">
    <property type="entry name" value="RHOMBOID-RELATED PROTEIN"/>
    <property type="match status" value="1"/>
</dbReference>
<dbReference type="GO" id="GO:0006412">
    <property type="term" value="P:translation"/>
    <property type="evidence" value="ECO:0007669"/>
    <property type="project" value="InterPro"/>
</dbReference>
<dbReference type="SUPFAM" id="SSF54928">
    <property type="entry name" value="RNA-binding domain, RBD"/>
    <property type="match status" value="1"/>
</dbReference>
<comment type="catalytic activity">
    <reaction evidence="25">
        <text>GTP + H2O = GDP + phosphate + H(+)</text>
        <dbReference type="Rhea" id="RHEA:19669"/>
        <dbReference type="ChEBI" id="CHEBI:15377"/>
        <dbReference type="ChEBI" id="CHEBI:15378"/>
        <dbReference type="ChEBI" id="CHEBI:37565"/>
        <dbReference type="ChEBI" id="CHEBI:43474"/>
        <dbReference type="ChEBI" id="CHEBI:58189"/>
        <dbReference type="EC" id="3.6.5.5"/>
    </reaction>
</comment>
<dbReference type="GO" id="GO:0005758">
    <property type="term" value="C:mitochondrial intermembrane space"/>
    <property type="evidence" value="ECO:0007669"/>
    <property type="project" value="UniProtKB-SubCell"/>
</dbReference>
<keyword evidence="9" id="KW-0547">Nucleotide-binding</keyword>
<dbReference type="STRING" id="6334.A0A0V1BXR3"/>
<dbReference type="Proteomes" id="UP000054776">
    <property type="component" value="Unassembled WGS sequence"/>
</dbReference>
<keyword evidence="12" id="KW-0809">Transit peptide</keyword>
<keyword evidence="26" id="KW-0694">RNA-binding</keyword>
<evidence type="ECO:0000313" key="34">
    <source>
        <dbReference type="Proteomes" id="UP000054776"/>
    </source>
</evidence>
<evidence type="ECO:0000256" key="26">
    <source>
        <dbReference type="PROSITE-ProRule" id="PRU00176"/>
    </source>
</evidence>
<dbReference type="Pfam" id="PF19434">
    <property type="entry name" value="OPA1_C"/>
    <property type="match status" value="1"/>
</dbReference>
<evidence type="ECO:0000256" key="2">
    <source>
        <dbReference type="ARBA" id="ARBA00004434"/>
    </source>
</evidence>
<evidence type="ECO:0000256" key="3">
    <source>
        <dbReference type="ARBA" id="ARBA00004569"/>
    </source>
</evidence>
<feature type="domain" description="Dynamin-type G" evidence="32">
    <location>
        <begin position="1796"/>
        <end position="2072"/>
    </location>
</feature>
<dbReference type="InterPro" id="IPR001401">
    <property type="entry name" value="Dynamin_GTPase"/>
</dbReference>
<evidence type="ECO:0000256" key="25">
    <source>
        <dbReference type="ARBA" id="ARBA00048040"/>
    </source>
</evidence>
<dbReference type="GO" id="GO:1990904">
    <property type="term" value="C:ribonucleoprotein complex"/>
    <property type="evidence" value="ECO:0007669"/>
    <property type="project" value="UniProtKB-KW"/>
</dbReference>
<dbReference type="SMART" id="SM00360">
    <property type="entry name" value="RRM"/>
    <property type="match status" value="2"/>
</dbReference>
<dbReference type="GO" id="GO:0006915">
    <property type="term" value="P:apoptotic process"/>
    <property type="evidence" value="ECO:0007669"/>
    <property type="project" value="UniProtKB-KW"/>
</dbReference>
<feature type="compositionally biased region" description="Pro residues" evidence="28">
    <location>
        <begin position="2527"/>
        <end position="2537"/>
    </location>
</feature>
<dbReference type="SUPFAM" id="SSF48452">
    <property type="entry name" value="TPR-like"/>
    <property type="match status" value="2"/>
</dbReference>
<dbReference type="InterPro" id="IPR027417">
    <property type="entry name" value="P-loop_NTPase"/>
</dbReference>
<feature type="transmembrane region" description="Helical" evidence="29">
    <location>
        <begin position="629"/>
        <end position="653"/>
    </location>
</feature>
<evidence type="ECO:0000256" key="7">
    <source>
        <dbReference type="ARBA" id="ARBA00022692"/>
    </source>
</evidence>
<dbReference type="Gene3D" id="2.40.50.140">
    <property type="entry name" value="Nucleic acid-binding proteins"/>
    <property type="match status" value="1"/>
</dbReference>
<dbReference type="InterPro" id="IPR045817">
    <property type="entry name" value="OPA1_C"/>
</dbReference>
<evidence type="ECO:0000256" key="29">
    <source>
        <dbReference type="SAM" id="Phobius"/>
    </source>
</evidence>
<evidence type="ECO:0000256" key="18">
    <source>
        <dbReference type="ARBA" id="ARBA00023134"/>
    </source>
</evidence>
<dbReference type="FunFam" id="3.40.50.300:FF:000171">
    <property type="entry name" value="Dynamin-like 120 kDa protein, mitochondrial"/>
    <property type="match status" value="1"/>
</dbReference>
<dbReference type="InterPro" id="IPR032296">
    <property type="entry name" value="CEBP_ZZ"/>
</dbReference>
<dbReference type="InterPro" id="IPR051739">
    <property type="entry name" value="Rhomboid_IM_Serine_Proteases"/>
</dbReference>
<evidence type="ECO:0000256" key="1">
    <source>
        <dbReference type="ARBA" id="ARBA00004141"/>
    </source>
</evidence>
<feature type="region of interest" description="Disordered" evidence="28">
    <location>
        <begin position="316"/>
        <end position="337"/>
    </location>
</feature>
<evidence type="ECO:0000259" key="31">
    <source>
        <dbReference type="PROSITE" id="PS50102"/>
    </source>
</evidence>
<reference evidence="33 34" key="1">
    <citation type="submission" date="2015-01" db="EMBL/GenBank/DDBJ databases">
        <title>Evolution of Trichinella species and genotypes.</title>
        <authorList>
            <person name="Korhonen P.K."/>
            <person name="Edoardo P."/>
            <person name="Giuseppe L.R."/>
            <person name="Gasser R.B."/>
        </authorList>
    </citation>
    <scope>NUCLEOTIDE SEQUENCE [LARGE SCALE GENOMIC DNA]</scope>
    <source>
        <strain evidence="33">ISS3</strain>
    </source>
</reference>
<keyword evidence="10" id="KW-0999">Mitochondrion inner membrane</keyword>
<dbReference type="Pfam" id="PF01200">
    <property type="entry name" value="Ribosomal_S28e"/>
    <property type="match status" value="1"/>
</dbReference>
<dbReference type="InterPro" id="IPR012340">
    <property type="entry name" value="NA-bd_OB-fold"/>
</dbReference>
<evidence type="ECO:0000256" key="9">
    <source>
        <dbReference type="ARBA" id="ARBA00022741"/>
    </source>
</evidence>
<evidence type="ECO:0000256" key="10">
    <source>
        <dbReference type="ARBA" id="ARBA00022792"/>
    </source>
</evidence>
<keyword evidence="13" id="KW-0689">Ribosomal protein</keyword>
<sequence>MLCFIFLLSFVSATAFKGLSTSQLMLADHVLSCRALCVDAFALKSDHLNDSSCFYQSDCLSCWKYCETFYKKYLIMDSICEDSRICLTGCRMACYFYHHDLRANGNQEISGKFDAPLKLCNLKEMNKLEIQWQSPVPHLPTPSPVINIVYALFWKKAHQRIWVPLQHTINNSVTINNSDGLSSYVDFLLLAYTRDGAIAVSRFTKGNFRKILALKNEDTTASYYCIIQQEMTSDVSDAHAQFCIMSPTTLQIKAKLPFFSFFTVTPAVQHGTGFTATLESFGRQTDNHENTANNTAPKQTDESHIDAAPSVSFSLTVNKEQSGKRPSSKSSNSRLASNDLRSNRLRSLDDSARLTVDSLNSCCIFKIEINTSFSYILLSDTSDRECRFWRTAASRISTLITSPEDAAKINLYTQQYGCIPPPFFVIVMSILQISVYAHYTVQGNIKVGWVTGCAGCIVHGNREGTMTFVSTRIFEIWRFISYCLVHQGLEQLLFNVVMQLVIGIPLEIVHKIWRIAPLYITAVVFSSVLHHLIDSEVVLVGASGGSYAILVAHLANVILTSNRLNTQIGKLISISVLVLFDFGHAIYRRYGLEDCEQKSYIAHAGGLFVGLLMHAFFFRQFTRPRFQKILKYILPSIFFIWFLIGILLCALLKNDSSVLKVCNITEHISIFPNSICIKVIDILDAAKIYYNKLNTRCCILDNFFSVCAMDKSIQLAKVTKILGRTGSQGQCTQVRVEFIGDPKRCIIRNVKGPNEKRVVFDNFESWAGVPSHEQKQLTFLKRYWSDYYCSIEGEFPYALYTLVRVLNFGMSDEVKNTIETWTSKNGLKLRELLGESWFDDWFDAQIEITSRNLLNGLMCLKKVAEVLKENAVILRQLAAVSKLCGFMIEAADYYQKCFRFDPYNPEDLDGYIALLLSLNRTKDAEAILWHLITHFKFSVQTYTALAYFCRYSFQIEEGFSYAKKGQGTVNMPHFEGYLIAGILLAEGPKPKEAIPYLHKALCMNPRRFEVYETMVSVLIKLKRYEDAKETATVCIYRIGSTAPTSTLHAKVIIHMEIIDSNQDNSSDGKSHREATCSLESALKMSPYYLPAIYTLVDLYITKSEYERAEAYLTSVLSVYKTHPELLKVMREVKWMMGKLDDYDQFTAMVEDAKPSSLNEAMSFNAVQNALRSMSSSLEMEVGSLAERDENNENLENLSEDALQTVTPETVGVWPELRYLALMNAPARNTRNRRQSMNSNRSPYNPCASPENLMNKSFMMLKEEDFSNSDKFSTTYGPFLSVVLFIFTCCATWNVKSGNRSVFSSAVVAVNNVLKEQPLSALTFRATGAPYLNSQQANQLPERANTLSNFRLLPNVGCQTFPAYGRIDGSGKNMRYTASIDNNLMCAFAGTPPMPKKRPNKYQLMLKNFDTSIVPCPLLVRRELRDLFPTVDVMNRTMTALCLSKKTLNDMVVWSAEGEAERENINEDFINVAKDIVCIIRDHGYWADFIDPFSGKPFYSGYTNATLFETDERYSLLGFTVEDMVCCKVIKHPKFGSNVVVGTVFMLCSLLFFTAILRHAETRLSGFGITQVFPLMSLLKVNVPLSVAPYGIRNFSLITRLVKGIMHIRYVVIGTIVGGGLTLSQNVQSWMDKLPDLSWINMDSNLVAQLKDSFRTVADTVTTQKMLLYKKMEDTGWLPKQVKRDLLEWFEDKKTVLTDTPVLSLITDPAVFVYAEESPSDEAKEAHERERNDTLQTEMKFQEKIEQLEKENAELRRVLQSQSGKDVKLRKGNESLIDMYSSVLDLLIDYDSSYSTQDHLPRVVVVGDQSSGKTSVLEMIAQARIFPRGSGEMMTRAPVKVTLSDGPYHIAQFRDSQREFDLTSEKELAELRREIELRMLNSVKGGKTVSNEVIGLSVKGPGLPRMVLVDLPGVISTVTTGMAADTKEDILKICKTYLENPNAIILCIQDGSVDAERSNVTELVSSVDPAGKRTILVLTKVDLAEENLTNPDMIKKILQGELFPMKALGYFAVVTGKGNSGDSIDVIRNYEESFFAKSQLFQGSILPPSQLTTKNMSLAVSKCFWKMVKESIGQQADSFKAVRFNLETEWKNRFPKLRDIDRDELYARAKTEILDELVQLNATSTAEWETALREKLWETMSSYVFENILISAFVGDKPHTFNTTVDIKLKHWADTQLPRKCVEAGWAVLREQFTRLNVSKKHQPEDGWSSCYKPLKEAVIEKALNSHTWNKRALESLRIIQQNALEDRTVPSKVCWKDAILFMEDKIKLRLKELEKHSLHDSKTARWLRWSSPSEDELKIQAIADQLKPLLHNISSRNPFIDSDEMIMIRRNVRNSGFEVGEDEVRETWHQLYRVWFLRKSLLTANECQSMFLHHQKGFDEVGDCSSVVLFWRVQRMLHITANALRQQIVSTEVRYLEKEIKEILNEWSHDSQMKRQYLQGAQVELAEKLKQVRVIQEKIEDFIAMLNNESKRSAHDVIVLTTENQQYYIPVYSAANGVAFVPPPFVANMNVPYAAYPIQEPMQLHHYPPPITRPPLVPQERRQNQEPQQPVIQSAAVQRPERSRTSNPEEILEPLCFNEPNFQPRKRKTMRSFLTPFEFLRQINFYPQHKKYLSRKVLINGLAAHISKDDLHNLFSKYGKIIRIECKRWEREDGASAFVIFETEASAEMLLLDCTGDCGRYFMKCPEYAKILKIEIIPWFKENCAYFMPLMDMSGCSRMTVVCTNLPLPCKAAELSAALERRYLGIGAVRLDLDEFEYPTGCARLTFKDVVSYRKILDEVHLKLAMPSTNNHIIRIAPYFSDDTKCDLCQTAPRDAEYICTASTCITYMCEFCLKATHSSGIENSHFEMFSWLLYEYIKFDSILYFIIDSVYNNTTAFPGLSTSQLMMADYVLSCRALCVDAFALKSDHLNDSLCFYQSDCLSCWKYCETFYKKYLIMDSICEDSKICFIGCQMACYFYHHDLRANGNQEISGKFDAALKLCNLKEMNKLEIQWQSPVPHLPTPSPVLNIVYALFWKKAHQRTWVPLQHTINNSIIINNSDGLSFYVDFLLLAYTRDGAIAVLHFTKGNFRKIHELKNEAAAASYYCIIQQEMTFFDPFTEALCEVAFMYFITSLLFLWKKKSIILFLISYRKRKINFKRHPQISNKGKDVSLKESTISGRPKELFTLMLADHVLSCRALCVDAFALKSDHLNDSSCFYQSDCLSCWKYCETFYKKYLIMDSICEDSRICLTGCRMACYFYHHDLRANGNQEISGKFDAPLKLCNLKEMNKLEIQWQSPVPHLPTPSPVINIVYALFWKKAHQRIWVPLQHTINNSVTINNSDGLSSYVDFLLLAYTRDGAIAVSRFTKGNFRKILALKNEDTTASYYCIIQQEMTFFDPFTVALCEAAFAHLMATLIFSDVSDAHAQFCIMSPTTLQIKAKLPFFSFFTVTPAFVSATAFKGLLTSQLMLADHVLSCRALCVDAFALKSDHLNDSSCFYQSDCLSCWKYCETFYKKYLIMDSICEDSRICLTGCRMACYFYHHDLRANGNQEISGKFDAPLKLCNLKEMNKLEIQWQSPVPHLPTPSPVINIVYALFWKKAHQRIWVPLQHTINNSVTINNSDGLSSYVDFLLLAYTRDGAIAVSRFTKGNFRKILALKNEDTTASYYCIIQQEMTFFDPFTVALCEAAFAHLMATLIFSDVSDAHAQFCIMSPTTLQIKAKLPFFSFFTQSNNESLTVNKEQSGKRPSSKSSNSRLASNDLRSNRLRSLDDSARLTVDSLNSCCIFKIEINTTFSYILLSDTSDRECRFWRTAASRISTLITSPEDAAKINLYTQQYGCIPPPFFVIVMSILQISVYAHYTVQGNIKVGWVTGCAGCIVHGNREGTMTFVSTRIFEIWRFISYCLVHQGLEQLLFNVVMQLVIGIPLEIVHKIWRIAPLYITAVVFSSVLHHLIDSEVVLVGASGGSYAILVAHLANVILTSNRLNTQIGKLISISVLVLFDFGHAIYRRYGLEDCEQKSYIAHAGGLFAIHQTTFSENFEIHSAIDIFYLVSYWNIIVRIIFPNSICIKVIDILDAAKIYYNKLNSDYYCSIEGEFPYALYTLVRVLNFGMSDEVKNTIETWTSKNGLKLRELLGESWFDDWFDAQIEITSRNLLNGLMCLKKVAEVLKENAVILRQLAAVSKLCGFMIEAADYYQKCFRFDPYNPEDLDGYIALLLSLNRTKDAEAILWHLITHFKFSVQTYTALAYFCRYSFQIEEGFSYAKKGQGTVNMPHFEGYLIAGILLAEGPKPKEAIPYLHKALCMNPRRFEVYETMVSVLIKLKRYEDAKETATVCIYRIGSTAPTSTLHAKVIIHMEIIDSNQDNSSDGKSHREATCSLESALKMSPYYLPAIYTLVDLYITKSEYERAEAYLTSVLSVYKTHPELLKVMREVKWMMGKLDDYDQFTAMVEDAKPSSLNEAMSFNAVQNALRSMSSSLEMEVGSLAERDENNENLENLSEDALQTVTPETNVKSGNRSVFSSAVVAVNNVLKEQPLSALTFRATGAPYLNSQQANQLPERANTLSNFRLLPNVGCQTFPAYGRIDGSGKNMRYTASIDNNLMCAFAGTPPMPKKRPNKYQLMLKNFDTSIVPCPLLVRRELRDLFPTVDVMNRTMTALCLSKKTLNDMVVWSAEGEAERENINEDFINVAKDIVCIIRDHGYWADFIDPFSGKPFYSGYTNATLFETDERYSLLGFTVEDMVCCKVIKHPKFGSNIHVVLIIILYCYPKTRRNEAYLLFVYATRLSGFGITQNVVVKGECSTVSSTVWNQKFQSYYAIG</sequence>
<feature type="region of interest" description="Disordered" evidence="28">
    <location>
        <begin position="2527"/>
        <end position="2570"/>
    </location>
</feature>
<evidence type="ECO:0000256" key="4">
    <source>
        <dbReference type="ARBA" id="ARBA00005943"/>
    </source>
</evidence>
<dbReference type="GO" id="GO:0004252">
    <property type="term" value="F:serine-type endopeptidase activity"/>
    <property type="evidence" value="ECO:0007669"/>
    <property type="project" value="InterPro"/>
</dbReference>
<evidence type="ECO:0000256" key="21">
    <source>
        <dbReference type="ARBA" id="ARBA00023274"/>
    </source>
</evidence>
<keyword evidence="7 29" id="KW-0812">Transmembrane</keyword>
<dbReference type="Gene3D" id="3.30.70.330">
    <property type="match status" value="2"/>
</dbReference>
<evidence type="ECO:0000256" key="6">
    <source>
        <dbReference type="ARBA" id="ARBA00011980"/>
    </source>
</evidence>
<feature type="domain" description="RRM" evidence="31">
    <location>
        <begin position="2615"/>
        <end position="2695"/>
    </location>
</feature>
<dbReference type="OrthoDB" id="415706at2759"/>
<evidence type="ECO:0000256" key="15">
    <source>
        <dbReference type="ARBA" id="ARBA00023054"/>
    </source>
</evidence>
<evidence type="ECO:0000256" key="28">
    <source>
        <dbReference type="SAM" id="MobiDB-lite"/>
    </source>
</evidence>
<evidence type="ECO:0000256" key="30">
    <source>
        <dbReference type="SAM" id="SignalP"/>
    </source>
</evidence>
<dbReference type="Gene3D" id="3.40.50.300">
    <property type="entry name" value="P-loop containing nucleotide triphosphate hydrolases"/>
    <property type="match status" value="1"/>
</dbReference>
<dbReference type="GO" id="GO:0003723">
    <property type="term" value="F:RNA binding"/>
    <property type="evidence" value="ECO:0007669"/>
    <property type="project" value="UniProtKB-UniRule"/>
</dbReference>
<dbReference type="InterPro" id="IPR022764">
    <property type="entry name" value="Peptidase_S54_rhomboid_dom"/>
</dbReference>
<dbReference type="Pfam" id="PF00076">
    <property type="entry name" value="RRM_1"/>
    <property type="match status" value="1"/>
</dbReference>
<keyword evidence="34" id="KW-1185">Reference proteome</keyword>
<dbReference type="InterPro" id="IPR045063">
    <property type="entry name" value="Dynamin_N"/>
</dbReference>
<evidence type="ECO:0000256" key="12">
    <source>
        <dbReference type="ARBA" id="ARBA00022946"/>
    </source>
</evidence>
<dbReference type="PROSITE" id="PS50102">
    <property type="entry name" value="RRM"/>
    <property type="match status" value="1"/>
</dbReference>
<proteinExistence type="inferred from homology"/>
<evidence type="ECO:0000256" key="16">
    <source>
        <dbReference type="ARBA" id="ARBA00023121"/>
    </source>
</evidence>
<dbReference type="GO" id="GO:0005743">
    <property type="term" value="C:mitochondrial inner membrane"/>
    <property type="evidence" value="ECO:0007669"/>
    <property type="project" value="UniProtKB-SubCell"/>
</dbReference>
<dbReference type="InterPro" id="IPR012677">
    <property type="entry name" value="Nucleotide-bd_a/b_plait_sf"/>
</dbReference>
<evidence type="ECO:0000256" key="11">
    <source>
        <dbReference type="ARBA" id="ARBA00022801"/>
    </source>
</evidence>
<evidence type="ECO:0000259" key="32">
    <source>
        <dbReference type="PROSITE" id="PS51718"/>
    </source>
</evidence>
<dbReference type="PROSITE" id="PS51718">
    <property type="entry name" value="G_DYNAMIN_2"/>
    <property type="match status" value="1"/>
</dbReference>
<dbReference type="InterPro" id="IPR011990">
    <property type="entry name" value="TPR-like_helical_dom_sf"/>
</dbReference>
<dbReference type="InterPro" id="IPR035952">
    <property type="entry name" value="Rhomboid-like_sf"/>
</dbReference>
<keyword evidence="18" id="KW-0342">GTP-binding</keyword>
<evidence type="ECO:0000313" key="33">
    <source>
        <dbReference type="EMBL" id="KRY41893.1"/>
    </source>
</evidence>
<feature type="transmembrane region" description="Helical" evidence="29">
    <location>
        <begin position="599"/>
        <end position="617"/>
    </location>
</feature>
<comment type="similarity">
    <text evidence="5">Belongs to the peptidase S54 family.</text>
</comment>
<dbReference type="EMBL" id="JYDH01000006">
    <property type="protein sequence ID" value="KRY41893.1"/>
    <property type="molecule type" value="Genomic_DNA"/>
</dbReference>
<dbReference type="SUPFAM" id="SSF144091">
    <property type="entry name" value="Rhomboid-like"/>
    <property type="match status" value="2"/>
</dbReference>
<dbReference type="Gene3D" id="4.10.640.40">
    <property type="entry name" value="Cytoplasmic polyadenylation element-binding protein, ZZ domain"/>
    <property type="match status" value="1"/>
</dbReference>
<dbReference type="Pfam" id="PF10229">
    <property type="entry name" value="MMADHC"/>
    <property type="match status" value="2"/>
</dbReference>
<protein>
    <recommendedName>
        <fullName evidence="24">Dynamin-like GTPase OPA1, mitochondrial</fullName>
        <ecNumber evidence="6">3.6.5.5</ecNumber>
    </recommendedName>
    <alternativeName>
        <fullName evidence="23">40S ribosomal protein S28</fullName>
    </alternativeName>
    <alternativeName>
        <fullName evidence="22">Small ribosomal subunit protein eS28</fullName>
    </alternativeName>
</protein>
<dbReference type="Pfam" id="PF00350">
    <property type="entry name" value="Dynamin_N"/>
    <property type="match status" value="1"/>
</dbReference>
<keyword evidence="16" id="KW-0446">Lipid-binding</keyword>
<gene>
    <name evidence="33" type="primary">opa1</name>
    <name evidence="33" type="ORF">T01_4217</name>
</gene>
<dbReference type="Gene3D" id="1.25.40.10">
    <property type="entry name" value="Tetratricopeptide repeat domain"/>
    <property type="match status" value="2"/>
</dbReference>
<feature type="coiled-coil region" evidence="27">
    <location>
        <begin position="1730"/>
        <end position="1764"/>
    </location>
</feature>
<dbReference type="Pfam" id="PF01694">
    <property type="entry name" value="Rhomboid"/>
    <property type="match status" value="2"/>
</dbReference>